<keyword evidence="2" id="KW-1185">Reference proteome</keyword>
<organism evidence="1 2">
    <name type="scientific">Zingiber officinale</name>
    <name type="common">Ginger</name>
    <name type="synonym">Amomum zingiber</name>
    <dbReference type="NCBI Taxonomy" id="94328"/>
    <lineage>
        <taxon>Eukaryota</taxon>
        <taxon>Viridiplantae</taxon>
        <taxon>Streptophyta</taxon>
        <taxon>Embryophyta</taxon>
        <taxon>Tracheophyta</taxon>
        <taxon>Spermatophyta</taxon>
        <taxon>Magnoliopsida</taxon>
        <taxon>Liliopsida</taxon>
        <taxon>Zingiberales</taxon>
        <taxon>Zingiberaceae</taxon>
        <taxon>Zingiber</taxon>
    </lineage>
</organism>
<dbReference type="AlphaFoldDB" id="A0A8J5LKR5"/>
<evidence type="ECO:0000313" key="2">
    <source>
        <dbReference type="Proteomes" id="UP000734854"/>
    </source>
</evidence>
<accession>A0A8J5LKR5</accession>
<evidence type="ECO:0000313" key="1">
    <source>
        <dbReference type="EMBL" id="KAG6523397.1"/>
    </source>
</evidence>
<dbReference type="EMBL" id="JACMSC010000004">
    <property type="protein sequence ID" value="KAG6523397.1"/>
    <property type="molecule type" value="Genomic_DNA"/>
</dbReference>
<proteinExistence type="predicted"/>
<dbReference type="Proteomes" id="UP000734854">
    <property type="component" value="Unassembled WGS sequence"/>
</dbReference>
<protein>
    <submittedName>
        <fullName evidence="1">Uncharacterized protein</fullName>
    </submittedName>
</protein>
<reference evidence="1 2" key="1">
    <citation type="submission" date="2020-08" db="EMBL/GenBank/DDBJ databases">
        <title>Plant Genome Project.</title>
        <authorList>
            <person name="Zhang R.-G."/>
        </authorList>
    </citation>
    <scope>NUCLEOTIDE SEQUENCE [LARGE SCALE GENOMIC DNA]</scope>
    <source>
        <tissue evidence="1">Rhizome</tissue>
    </source>
</reference>
<gene>
    <name evidence="1" type="ORF">ZIOFF_013254</name>
</gene>
<sequence>MTDFTVVPEFLGETKKTRSFFEIKIYVKALPQRSHEGMDVWAILISKQVIYIYSSEVLAYEPLGFVLQGKKECFFACLFICHDLIRPDVALELAWIDNMN</sequence>
<comment type="caution">
    <text evidence="1">The sequence shown here is derived from an EMBL/GenBank/DDBJ whole genome shotgun (WGS) entry which is preliminary data.</text>
</comment>
<name>A0A8J5LKR5_ZINOF</name>
<dbReference type="Gene3D" id="1.25.40.730">
    <property type="match status" value="1"/>
</dbReference>